<sequence length="271" mass="29246">MRLVTIRTDRGERPGVVLRAPDGTDRVLALDPGEDRERAVAATDPATLPALDSVRLGPPVRPGTIWCVGYNYRGHLETPDPEFPNIFVKTANVLAGPQDPVVLWPATTQVDYEGEIAVVIGRRAHRVSEAEALDHVAGYTLFNDVSDRDWQSRTNQWALGKSIDGFGPLGPWLVTPDEFGDLAGRSVEVERNGEVTVRSSTDAMVFGVAFLIHYLSQVITLEPGDVISTGTPARSDAAQAVHTPLAPGDMVTVRVAGLGALTTTFISEENR</sequence>
<dbReference type="SUPFAM" id="SSF56529">
    <property type="entry name" value="FAH"/>
    <property type="match status" value="1"/>
</dbReference>
<dbReference type="FunFam" id="3.90.850.10:FF:000002">
    <property type="entry name" value="2-hydroxyhepta-2,4-diene-1,7-dioate isomerase"/>
    <property type="match status" value="1"/>
</dbReference>
<evidence type="ECO:0000313" key="4">
    <source>
        <dbReference type="EMBL" id="NKY21407.1"/>
    </source>
</evidence>
<dbReference type="Pfam" id="PF01557">
    <property type="entry name" value="FAA_hydrolase"/>
    <property type="match status" value="1"/>
</dbReference>
<comment type="caution">
    <text evidence="4">The sequence shown here is derived from an EMBL/GenBank/DDBJ whole genome shotgun (WGS) entry which is preliminary data.</text>
</comment>
<dbReference type="AlphaFoldDB" id="A0A7X6KSG1"/>
<dbReference type="Gene3D" id="3.90.850.10">
    <property type="entry name" value="Fumarylacetoacetase-like, C-terminal domain"/>
    <property type="match status" value="1"/>
</dbReference>
<dbReference type="PANTHER" id="PTHR42796">
    <property type="entry name" value="FUMARYLACETOACETATE HYDROLASE DOMAIN-CONTAINING PROTEIN 2A-RELATED"/>
    <property type="match status" value="1"/>
</dbReference>
<protein>
    <submittedName>
        <fullName evidence="4">Fumarylacetoacetate hydrolase family protein</fullName>
    </submittedName>
</protein>
<dbReference type="GO" id="GO:0019752">
    <property type="term" value="P:carboxylic acid metabolic process"/>
    <property type="evidence" value="ECO:0007669"/>
    <property type="project" value="UniProtKB-ARBA"/>
</dbReference>
<keyword evidence="5" id="KW-1185">Reference proteome</keyword>
<name>A0A7X6KSG1_9CELL</name>
<dbReference type="Proteomes" id="UP000581206">
    <property type="component" value="Unassembled WGS sequence"/>
</dbReference>
<gene>
    <name evidence="4" type="ORF">HGA03_01865</name>
</gene>
<evidence type="ECO:0000259" key="3">
    <source>
        <dbReference type="Pfam" id="PF01557"/>
    </source>
</evidence>
<evidence type="ECO:0000256" key="2">
    <source>
        <dbReference type="ARBA" id="ARBA00022723"/>
    </source>
</evidence>
<dbReference type="RefSeq" id="WP_168628502.1">
    <property type="nucleotide sequence ID" value="NZ_BONL01000022.1"/>
</dbReference>
<evidence type="ECO:0000256" key="1">
    <source>
        <dbReference type="ARBA" id="ARBA00010211"/>
    </source>
</evidence>
<keyword evidence="2" id="KW-0479">Metal-binding</keyword>
<comment type="similarity">
    <text evidence="1">Belongs to the FAH family.</text>
</comment>
<keyword evidence="4" id="KW-0378">Hydrolase</keyword>
<feature type="domain" description="Fumarylacetoacetase-like C-terminal" evidence="3">
    <location>
        <begin position="64"/>
        <end position="265"/>
    </location>
</feature>
<dbReference type="GO" id="GO:0016787">
    <property type="term" value="F:hydrolase activity"/>
    <property type="evidence" value="ECO:0007669"/>
    <property type="project" value="UniProtKB-KW"/>
</dbReference>
<organism evidence="4 5">
    <name type="scientific">Cellulomonas denverensis</name>
    <dbReference type="NCBI Taxonomy" id="264297"/>
    <lineage>
        <taxon>Bacteria</taxon>
        <taxon>Bacillati</taxon>
        <taxon>Actinomycetota</taxon>
        <taxon>Actinomycetes</taxon>
        <taxon>Micrococcales</taxon>
        <taxon>Cellulomonadaceae</taxon>
        <taxon>Cellulomonas</taxon>
    </lineage>
</organism>
<dbReference type="InterPro" id="IPR011234">
    <property type="entry name" value="Fumarylacetoacetase-like_C"/>
</dbReference>
<dbReference type="GO" id="GO:0046872">
    <property type="term" value="F:metal ion binding"/>
    <property type="evidence" value="ECO:0007669"/>
    <property type="project" value="UniProtKB-KW"/>
</dbReference>
<evidence type="ECO:0000313" key="5">
    <source>
        <dbReference type="Proteomes" id="UP000581206"/>
    </source>
</evidence>
<dbReference type="PANTHER" id="PTHR42796:SF4">
    <property type="entry name" value="FUMARYLACETOACETATE HYDROLASE DOMAIN-CONTAINING PROTEIN 2A"/>
    <property type="match status" value="1"/>
</dbReference>
<dbReference type="EMBL" id="JAAXOX010000001">
    <property type="protein sequence ID" value="NKY21407.1"/>
    <property type="molecule type" value="Genomic_DNA"/>
</dbReference>
<accession>A0A7X6KSG1</accession>
<proteinExistence type="inferred from homology"/>
<dbReference type="InterPro" id="IPR051121">
    <property type="entry name" value="FAH"/>
</dbReference>
<dbReference type="InterPro" id="IPR036663">
    <property type="entry name" value="Fumarylacetoacetase_C_sf"/>
</dbReference>
<dbReference type="GO" id="GO:0016853">
    <property type="term" value="F:isomerase activity"/>
    <property type="evidence" value="ECO:0007669"/>
    <property type="project" value="UniProtKB-ARBA"/>
</dbReference>
<reference evidence="4 5" key="1">
    <citation type="submission" date="2020-04" db="EMBL/GenBank/DDBJ databases">
        <title>MicrobeNet Type strains.</title>
        <authorList>
            <person name="Nicholson A.C."/>
        </authorList>
    </citation>
    <scope>NUCLEOTIDE SEQUENCE [LARGE SCALE GENOMIC DNA]</scope>
    <source>
        <strain evidence="4 5">ATCC BAA-788</strain>
    </source>
</reference>